<dbReference type="Proteomes" id="UP000539111">
    <property type="component" value="Unassembled WGS sequence"/>
</dbReference>
<name>A0A7Z0II16_9MICO</name>
<dbReference type="Gene3D" id="3.40.50.2300">
    <property type="match status" value="2"/>
</dbReference>
<evidence type="ECO:0000256" key="1">
    <source>
        <dbReference type="ARBA" id="ARBA00023015"/>
    </source>
</evidence>
<comment type="caution">
    <text evidence="5">The sequence shown here is derived from an EMBL/GenBank/DDBJ whole genome shotgun (WGS) entry which is preliminary data.</text>
</comment>
<feature type="domain" description="HTH lacI-type" evidence="4">
    <location>
        <begin position="9"/>
        <end position="63"/>
    </location>
</feature>
<dbReference type="SMART" id="SM00354">
    <property type="entry name" value="HTH_LACI"/>
    <property type="match status" value="1"/>
</dbReference>
<evidence type="ECO:0000313" key="6">
    <source>
        <dbReference type="Proteomes" id="UP000539111"/>
    </source>
</evidence>
<dbReference type="SUPFAM" id="SSF53822">
    <property type="entry name" value="Periplasmic binding protein-like I"/>
    <property type="match status" value="1"/>
</dbReference>
<dbReference type="InterPro" id="IPR010982">
    <property type="entry name" value="Lambda_DNA-bd_dom_sf"/>
</dbReference>
<keyword evidence="3" id="KW-0804">Transcription</keyword>
<dbReference type="Pfam" id="PF13377">
    <property type="entry name" value="Peripla_BP_3"/>
    <property type="match status" value="1"/>
</dbReference>
<dbReference type="Gene3D" id="1.10.260.40">
    <property type="entry name" value="lambda repressor-like DNA-binding domains"/>
    <property type="match status" value="1"/>
</dbReference>
<proteinExistence type="predicted"/>
<dbReference type="AlphaFoldDB" id="A0A7Z0II16"/>
<keyword evidence="2 5" id="KW-0238">DNA-binding</keyword>
<dbReference type="Pfam" id="PF00356">
    <property type="entry name" value="LacI"/>
    <property type="match status" value="1"/>
</dbReference>
<dbReference type="CDD" id="cd01392">
    <property type="entry name" value="HTH_LacI"/>
    <property type="match status" value="1"/>
</dbReference>
<dbReference type="PANTHER" id="PTHR30146">
    <property type="entry name" value="LACI-RELATED TRANSCRIPTIONAL REPRESSOR"/>
    <property type="match status" value="1"/>
</dbReference>
<dbReference type="EMBL" id="JACBZP010000001">
    <property type="protein sequence ID" value="NYI68002.1"/>
    <property type="molecule type" value="Genomic_DNA"/>
</dbReference>
<dbReference type="SUPFAM" id="SSF47413">
    <property type="entry name" value="lambda repressor-like DNA-binding domains"/>
    <property type="match status" value="1"/>
</dbReference>
<evidence type="ECO:0000259" key="4">
    <source>
        <dbReference type="PROSITE" id="PS50932"/>
    </source>
</evidence>
<sequence>MTGRARQPPRIQDVARLSGVSTATVSRALRGLPRVSEATRRRVQGAVDQLGYVASSEASGLAGGRTESVGVIAPYVSRWYFSSVLEGIDAELRSQGFDLVLYNLGGYQQNRSRVVDRAMLRKRIDALLVMCLTLSETEVAALGELHYPTLVIGGTVPGFRSVGIDDDAAATTAMRHLLDLGHRRIAYIGGANEEGMSFDVPETRRAVYIREIAAEGLRPEPGWLQSGAFTVTGAMAAMQRILAAPVRPTAVFAASDEMAFGAISVLRAHGLTVPGDMSVIGIDDHEMSAAMNLTTVAQDPLAQGRLAAAEVLADVTGTDATARQRADRVGKIVTDSHLVRRGSTGVAHPDQGRGRLA</sequence>
<dbReference type="CDD" id="cd06267">
    <property type="entry name" value="PBP1_LacI_sugar_binding-like"/>
    <property type="match status" value="1"/>
</dbReference>
<dbReference type="InterPro" id="IPR028082">
    <property type="entry name" value="Peripla_BP_I"/>
</dbReference>
<dbReference type="GO" id="GO:0000976">
    <property type="term" value="F:transcription cis-regulatory region binding"/>
    <property type="evidence" value="ECO:0007669"/>
    <property type="project" value="TreeGrafter"/>
</dbReference>
<dbReference type="InterPro" id="IPR000843">
    <property type="entry name" value="HTH_LacI"/>
</dbReference>
<evidence type="ECO:0000313" key="5">
    <source>
        <dbReference type="EMBL" id="NYI68002.1"/>
    </source>
</evidence>
<dbReference type="InterPro" id="IPR046335">
    <property type="entry name" value="LacI/GalR-like_sensor"/>
</dbReference>
<keyword evidence="6" id="KW-1185">Reference proteome</keyword>
<dbReference type="GO" id="GO:0003700">
    <property type="term" value="F:DNA-binding transcription factor activity"/>
    <property type="evidence" value="ECO:0007669"/>
    <property type="project" value="TreeGrafter"/>
</dbReference>
<dbReference type="PROSITE" id="PS00356">
    <property type="entry name" value="HTH_LACI_1"/>
    <property type="match status" value="1"/>
</dbReference>
<dbReference type="RefSeq" id="WP_179428403.1">
    <property type="nucleotide sequence ID" value="NZ_JACBZP010000001.1"/>
</dbReference>
<keyword evidence="1" id="KW-0805">Transcription regulation</keyword>
<accession>A0A7Z0II16</accession>
<dbReference type="PANTHER" id="PTHR30146:SF155">
    <property type="entry name" value="ALANINE RACEMASE"/>
    <property type="match status" value="1"/>
</dbReference>
<evidence type="ECO:0000256" key="3">
    <source>
        <dbReference type="ARBA" id="ARBA00023163"/>
    </source>
</evidence>
<evidence type="ECO:0000256" key="2">
    <source>
        <dbReference type="ARBA" id="ARBA00023125"/>
    </source>
</evidence>
<reference evidence="5 6" key="1">
    <citation type="submission" date="2020-07" db="EMBL/GenBank/DDBJ databases">
        <title>Sequencing the genomes of 1000 actinobacteria strains.</title>
        <authorList>
            <person name="Klenk H.-P."/>
        </authorList>
    </citation>
    <scope>NUCLEOTIDE SEQUENCE [LARGE SCALE GENOMIC DNA]</scope>
    <source>
        <strain evidence="5 6">DSM 26341</strain>
    </source>
</reference>
<protein>
    <submittedName>
        <fullName evidence="5">DNA-binding LacI/PurR family transcriptional regulator</fullName>
    </submittedName>
</protein>
<dbReference type="PROSITE" id="PS50932">
    <property type="entry name" value="HTH_LACI_2"/>
    <property type="match status" value="1"/>
</dbReference>
<organism evidence="5 6">
    <name type="scientific">Spelaeicoccus albus</name>
    <dbReference type="NCBI Taxonomy" id="1280376"/>
    <lineage>
        <taxon>Bacteria</taxon>
        <taxon>Bacillati</taxon>
        <taxon>Actinomycetota</taxon>
        <taxon>Actinomycetes</taxon>
        <taxon>Micrococcales</taxon>
        <taxon>Brevibacteriaceae</taxon>
        <taxon>Spelaeicoccus</taxon>
    </lineage>
</organism>
<gene>
    <name evidence="5" type="ORF">BJY26_002308</name>
</gene>